<dbReference type="EMBL" id="JAHUTI010055405">
    <property type="protein sequence ID" value="MED6250179.1"/>
    <property type="molecule type" value="Genomic_DNA"/>
</dbReference>
<protein>
    <submittedName>
        <fullName evidence="1">Uncharacterized protein</fullName>
    </submittedName>
</protein>
<sequence>MSKTADGFTSRHFSVRLGAQRTCVNEASPPANPSPTLRVNVHRQDDDVPVGPLVLHKLLPVLPCPHRNHHPGGLVHGEHLSVTHFIHGDIPEQQQQGSMASLGNSGWILALLRASPLQIRMENSFRVFC</sequence>
<dbReference type="Proteomes" id="UP001345963">
    <property type="component" value="Unassembled WGS sequence"/>
</dbReference>
<evidence type="ECO:0000313" key="2">
    <source>
        <dbReference type="Proteomes" id="UP001345963"/>
    </source>
</evidence>
<proteinExistence type="predicted"/>
<organism evidence="1 2">
    <name type="scientific">Ataeniobius toweri</name>
    <dbReference type="NCBI Taxonomy" id="208326"/>
    <lineage>
        <taxon>Eukaryota</taxon>
        <taxon>Metazoa</taxon>
        <taxon>Chordata</taxon>
        <taxon>Craniata</taxon>
        <taxon>Vertebrata</taxon>
        <taxon>Euteleostomi</taxon>
        <taxon>Actinopterygii</taxon>
        <taxon>Neopterygii</taxon>
        <taxon>Teleostei</taxon>
        <taxon>Neoteleostei</taxon>
        <taxon>Acanthomorphata</taxon>
        <taxon>Ovalentaria</taxon>
        <taxon>Atherinomorphae</taxon>
        <taxon>Cyprinodontiformes</taxon>
        <taxon>Goodeidae</taxon>
        <taxon>Ataeniobius</taxon>
    </lineage>
</organism>
<accession>A0ABU7BL54</accession>
<gene>
    <name evidence="1" type="ORF">ATANTOWER_026357</name>
</gene>
<evidence type="ECO:0000313" key="1">
    <source>
        <dbReference type="EMBL" id="MED6250179.1"/>
    </source>
</evidence>
<name>A0ABU7BL54_9TELE</name>
<reference evidence="1 2" key="1">
    <citation type="submission" date="2021-07" db="EMBL/GenBank/DDBJ databases">
        <authorList>
            <person name="Palmer J.M."/>
        </authorList>
    </citation>
    <scope>NUCLEOTIDE SEQUENCE [LARGE SCALE GENOMIC DNA]</scope>
    <source>
        <strain evidence="1 2">AT_MEX2019</strain>
        <tissue evidence="1">Muscle</tissue>
    </source>
</reference>
<keyword evidence="2" id="KW-1185">Reference proteome</keyword>
<comment type="caution">
    <text evidence="1">The sequence shown here is derived from an EMBL/GenBank/DDBJ whole genome shotgun (WGS) entry which is preliminary data.</text>
</comment>